<dbReference type="EMBL" id="SNWM01000007">
    <property type="protein sequence ID" value="TDO19221.1"/>
    <property type="molecule type" value="Genomic_DNA"/>
</dbReference>
<evidence type="ECO:0000259" key="2">
    <source>
        <dbReference type="Pfam" id="PF09992"/>
    </source>
</evidence>
<protein>
    <submittedName>
        <fullName evidence="3">Exopolysaccharide biosynthesis protein</fullName>
    </submittedName>
</protein>
<dbReference type="PANTHER" id="PTHR40446">
    <property type="entry name" value="N-ACETYLGLUCOSAMINE-1-PHOSPHODIESTER ALPHA-N-ACETYLGLUCOSAMINIDASE"/>
    <property type="match status" value="1"/>
</dbReference>
<dbReference type="InterPro" id="IPR018711">
    <property type="entry name" value="NAGPA"/>
</dbReference>
<organism evidence="3 4">
    <name type="scientific">Pedobacter duraquae</name>
    <dbReference type="NCBI Taxonomy" id="425511"/>
    <lineage>
        <taxon>Bacteria</taxon>
        <taxon>Pseudomonadati</taxon>
        <taxon>Bacteroidota</taxon>
        <taxon>Sphingobacteriia</taxon>
        <taxon>Sphingobacteriales</taxon>
        <taxon>Sphingobacteriaceae</taxon>
        <taxon>Pedobacter</taxon>
    </lineage>
</organism>
<dbReference type="Pfam" id="PF09992">
    <property type="entry name" value="NAGPA"/>
    <property type="match status" value="1"/>
</dbReference>
<keyword evidence="1" id="KW-0732">Signal</keyword>
<dbReference type="RefSeq" id="WP_133559063.1">
    <property type="nucleotide sequence ID" value="NZ_SNWM01000007.1"/>
</dbReference>
<dbReference type="PANTHER" id="PTHR40446:SF2">
    <property type="entry name" value="N-ACETYLGLUCOSAMINE-1-PHOSPHODIESTER ALPHA-N-ACETYLGLUCOSAMINIDASE"/>
    <property type="match status" value="1"/>
</dbReference>
<dbReference type="AlphaFoldDB" id="A0A4R6IC94"/>
<sequence length="290" mass="32174">MIKRSLIFFFLLSATSLAVLAQDKDSVKLVNADWKKTVISSNVSLKVAHFTAHDLFNANENISYLELTPKKHQWGFDLGYDRKLLKTTADFALEKNAIAAVNGSFFDVKNGGSVDFLKYGDTIIAENRLEKNGIRARHQRSAITIHNGKLKLEQWNGKSTWEKSLNAEHILLSGPMLSFKGKTQGLDTTSFTTLRHPRTAVGIKKDGKIILLTVDGRNEQSAGMSLHELNKIMRWLDCLTAINLDGGGSTTLWVEGAGDNGVINFPSDNKLWDHAGQRKVANVLLITKKP</sequence>
<feature type="chain" id="PRO_5020895655" evidence="1">
    <location>
        <begin position="22"/>
        <end position="290"/>
    </location>
</feature>
<gene>
    <name evidence="3" type="ORF">CLV32_4460</name>
</gene>
<evidence type="ECO:0000313" key="3">
    <source>
        <dbReference type="EMBL" id="TDO19221.1"/>
    </source>
</evidence>
<feature type="signal peptide" evidence="1">
    <location>
        <begin position="1"/>
        <end position="21"/>
    </location>
</feature>
<name>A0A4R6IC94_9SPHI</name>
<dbReference type="OrthoDB" id="9809781at2"/>
<feature type="domain" description="Phosphodiester glycosidase" evidence="2">
    <location>
        <begin position="96"/>
        <end position="287"/>
    </location>
</feature>
<comment type="caution">
    <text evidence="3">The sequence shown here is derived from an EMBL/GenBank/DDBJ whole genome shotgun (WGS) entry which is preliminary data.</text>
</comment>
<accession>A0A4R6IC94</accession>
<evidence type="ECO:0000256" key="1">
    <source>
        <dbReference type="SAM" id="SignalP"/>
    </source>
</evidence>
<reference evidence="3 4" key="1">
    <citation type="submission" date="2019-03" db="EMBL/GenBank/DDBJ databases">
        <title>Genomic Encyclopedia of Archaeal and Bacterial Type Strains, Phase II (KMG-II): from individual species to whole genera.</title>
        <authorList>
            <person name="Goeker M."/>
        </authorList>
    </citation>
    <scope>NUCLEOTIDE SEQUENCE [LARGE SCALE GENOMIC DNA]</scope>
    <source>
        <strain evidence="3 4">DSM 19034</strain>
    </source>
</reference>
<evidence type="ECO:0000313" key="4">
    <source>
        <dbReference type="Proteomes" id="UP000295499"/>
    </source>
</evidence>
<proteinExistence type="predicted"/>
<keyword evidence="4" id="KW-1185">Reference proteome</keyword>
<dbReference type="Proteomes" id="UP000295499">
    <property type="component" value="Unassembled WGS sequence"/>
</dbReference>